<dbReference type="NCBIfam" id="TIGR00086">
    <property type="entry name" value="smpB"/>
    <property type="match status" value="1"/>
</dbReference>
<dbReference type="InterPro" id="IPR020081">
    <property type="entry name" value="SsrA-bd_prot_CS"/>
</dbReference>
<gene>
    <name evidence="3 4" type="primary">smpB</name>
    <name evidence="4" type="ORF">RZN69_15400</name>
</gene>
<organism evidence="4 5">
    <name type="scientific">Rubellicoccus peritrichatus</name>
    <dbReference type="NCBI Taxonomy" id="3080537"/>
    <lineage>
        <taxon>Bacteria</taxon>
        <taxon>Pseudomonadati</taxon>
        <taxon>Verrucomicrobiota</taxon>
        <taxon>Opitutia</taxon>
        <taxon>Puniceicoccales</taxon>
        <taxon>Cerasicoccaceae</taxon>
        <taxon>Rubellicoccus</taxon>
    </lineage>
</organism>
<accession>A0AAQ3QU20</accession>
<dbReference type="GO" id="GO:0070930">
    <property type="term" value="P:trans-translation-dependent protein tagging"/>
    <property type="evidence" value="ECO:0007669"/>
    <property type="project" value="TreeGrafter"/>
</dbReference>
<comment type="subcellular location">
    <subcellularLocation>
        <location evidence="3">Cytoplasm</location>
    </subcellularLocation>
    <text evidence="3">The tmRNA-SmpB complex associates with stalled 70S ribosomes.</text>
</comment>
<name>A0AAQ3QU20_9BACT</name>
<dbReference type="KEGG" id="puo:RZN69_15400"/>
<comment type="similarity">
    <text evidence="3">Belongs to the SmpB family.</text>
</comment>
<dbReference type="AlphaFoldDB" id="A0AAQ3QU20"/>
<dbReference type="Gene3D" id="2.40.280.10">
    <property type="match status" value="1"/>
</dbReference>
<keyword evidence="2 3" id="KW-0694">RNA-binding</keyword>
<dbReference type="GO" id="GO:0005829">
    <property type="term" value="C:cytosol"/>
    <property type="evidence" value="ECO:0007669"/>
    <property type="project" value="TreeGrafter"/>
</dbReference>
<dbReference type="PANTHER" id="PTHR30308">
    <property type="entry name" value="TMRNA-BINDING COMPONENT OF TRANS-TRANSLATION TAGGING COMPLEX"/>
    <property type="match status" value="1"/>
</dbReference>
<dbReference type="Proteomes" id="UP001304300">
    <property type="component" value="Chromosome"/>
</dbReference>
<dbReference type="HAMAP" id="MF_00023">
    <property type="entry name" value="SmpB"/>
    <property type="match status" value="1"/>
</dbReference>
<dbReference type="GO" id="GO:0070929">
    <property type="term" value="P:trans-translation"/>
    <property type="evidence" value="ECO:0007669"/>
    <property type="project" value="UniProtKB-UniRule"/>
</dbReference>
<keyword evidence="5" id="KW-1185">Reference proteome</keyword>
<dbReference type="SUPFAM" id="SSF74982">
    <property type="entry name" value="Small protein B (SmpB)"/>
    <property type="match status" value="1"/>
</dbReference>
<dbReference type="InterPro" id="IPR000037">
    <property type="entry name" value="SsrA-bd_prot"/>
</dbReference>
<proteinExistence type="inferred from homology"/>
<comment type="function">
    <text evidence="3">Required for rescue of stalled ribosomes mediated by trans-translation. Binds to transfer-messenger RNA (tmRNA), required for stable association of tmRNA with ribosomes. tmRNA and SmpB together mimic tRNA shape, replacing the anticodon stem-loop with SmpB. tmRNA is encoded by the ssrA gene; the 2 termini fold to resemble tRNA(Ala) and it encodes a 'tag peptide', a short internal open reading frame. During trans-translation Ala-aminoacylated tmRNA acts like a tRNA, entering the A-site of stalled ribosomes, displacing the stalled mRNA. The ribosome then switches to translate the ORF on the tmRNA; the nascent peptide is terminated with the 'tag peptide' encoded by the tmRNA and targeted for degradation. The ribosome is freed to recommence translation, which seems to be the essential function of trans-translation.</text>
</comment>
<dbReference type="RefSeq" id="WP_317832090.1">
    <property type="nucleotide sequence ID" value="NZ_CP136920.1"/>
</dbReference>
<evidence type="ECO:0000256" key="2">
    <source>
        <dbReference type="ARBA" id="ARBA00022884"/>
    </source>
</evidence>
<dbReference type="GO" id="GO:0003723">
    <property type="term" value="F:RNA binding"/>
    <property type="evidence" value="ECO:0007669"/>
    <property type="project" value="UniProtKB-UniRule"/>
</dbReference>
<evidence type="ECO:0000313" key="4">
    <source>
        <dbReference type="EMBL" id="WOO40008.1"/>
    </source>
</evidence>
<evidence type="ECO:0000256" key="3">
    <source>
        <dbReference type="HAMAP-Rule" id="MF_00023"/>
    </source>
</evidence>
<dbReference type="CDD" id="cd09294">
    <property type="entry name" value="SmpB"/>
    <property type="match status" value="1"/>
</dbReference>
<dbReference type="NCBIfam" id="NF003843">
    <property type="entry name" value="PRK05422.1"/>
    <property type="match status" value="1"/>
</dbReference>
<sequence length="159" mass="18396">MAAAKKKVERPREVRNSKVGRSYFVGEKLEAGIKLTGTEVKSVRAGKAQINDSFVRVEKGDKPTLYHAHIDEYAFGNENNHNPTRPRLLLLHKKQIDRLKFELEAGGQALIPTRLYFKEGLIKIEIALCKGKKLFDKREDLKRKTQMREAERFVRGRHR</sequence>
<dbReference type="EMBL" id="CP136920">
    <property type="protein sequence ID" value="WOO40008.1"/>
    <property type="molecule type" value="Genomic_DNA"/>
</dbReference>
<evidence type="ECO:0000313" key="5">
    <source>
        <dbReference type="Proteomes" id="UP001304300"/>
    </source>
</evidence>
<dbReference type="PANTHER" id="PTHR30308:SF2">
    <property type="entry name" value="SSRA-BINDING PROTEIN"/>
    <property type="match status" value="1"/>
</dbReference>
<dbReference type="InterPro" id="IPR023620">
    <property type="entry name" value="SmpB"/>
</dbReference>
<evidence type="ECO:0000256" key="1">
    <source>
        <dbReference type="ARBA" id="ARBA00022490"/>
    </source>
</evidence>
<keyword evidence="1 3" id="KW-0963">Cytoplasm</keyword>
<dbReference type="PROSITE" id="PS01317">
    <property type="entry name" value="SSRP"/>
    <property type="match status" value="1"/>
</dbReference>
<reference evidence="4 5" key="1">
    <citation type="submission" date="2023-10" db="EMBL/GenBank/DDBJ databases">
        <title>Rubellicoccus peritrichatus gen. nov., sp. nov., isolated from an algae of coral reef tank.</title>
        <authorList>
            <person name="Luo J."/>
        </authorList>
    </citation>
    <scope>NUCLEOTIDE SEQUENCE [LARGE SCALE GENOMIC DNA]</scope>
    <source>
        <strain evidence="4 5">CR14</strain>
    </source>
</reference>
<protein>
    <recommendedName>
        <fullName evidence="3">SsrA-binding protein</fullName>
    </recommendedName>
    <alternativeName>
        <fullName evidence="3">Small protein B</fullName>
    </alternativeName>
</protein>
<dbReference type="Pfam" id="PF01668">
    <property type="entry name" value="SmpB"/>
    <property type="match status" value="1"/>
</dbReference>